<sequence>MIPPSAILTSTSISRTSQLPLPIVIQEAATMSRAFLALASCLVLAHAAAGQHSGSSQSGSSHSQQQQHHSPAYLMPSPVTRQSGLGGALSGLGGLGGFGGGLGGGGGLSSILSSLGGIGGGNMLSTALPLLMVVGLGAMLMPLLGGVFFRESQKRGLPSVSPAFLEGVTDILDKFIKALDAVEKKYP</sequence>
<keyword evidence="4" id="KW-1185">Reference proteome</keyword>
<feature type="region of interest" description="Disordered" evidence="1">
    <location>
        <begin position="53"/>
        <end position="77"/>
    </location>
</feature>
<evidence type="ECO:0000313" key="4">
    <source>
        <dbReference type="Proteomes" id="UP000827092"/>
    </source>
</evidence>
<organism evidence="3 4">
    <name type="scientific">Oedothorax gibbosus</name>
    <dbReference type="NCBI Taxonomy" id="931172"/>
    <lineage>
        <taxon>Eukaryota</taxon>
        <taxon>Metazoa</taxon>
        <taxon>Ecdysozoa</taxon>
        <taxon>Arthropoda</taxon>
        <taxon>Chelicerata</taxon>
        <taxon>Arachnida</taxon>
        <taxon>Araneae</taxon>
        <taxon>Araneomorphae</taxon>
        <taxon>Entelegynae</taxon>
        <taxon>Araneoidea</taxon>
        <taxon>Linyphiidae</taxon>
        <taxon>Erigoninae</taxon>
        <taxon>Oedothorax</taxon>
    </lineage>
</organism>
<comment type="caution">
    <text evidence="3">The sequence shown here is derived from an EMBL/GenBank/DDBJ whole genome shotgun (WGS) entry which is preliminary data.</text>
</comment>
<evidence type="ECO:0000313" key="3">
    <source>
        <dbReference type="EMBL" id="KAG8195524.1"/>
    </source>
</evidence>
<evidence type="ECO:0000256" key="2">
    <source>
        <dbReference type="SAM" id="Phobius"/>
    </source>
</evidence>
<protein>
    <submittedName>
        <fullName evidence="3">Uncharacterized protein</fullName>
    </submittedName>
</protein>
<evidence type="ECO:0000256" key="1">
    <source>
        <dbReference type="SAM" id="MobiDB-lite"/>
    </source>
</evidence>
<keyword evidence="2" id="KW-0812">Transmembrane</keyword>
<accession>A0AAV6VFX8</accession>
<keyword evidence="2" id="KW-1133">Transmembrane helix</keyword>
<dbReference type="EMBL" id="JAFNEN010000085">
    <property type="protein sequence ID" value="KAG8195524.1"/>
    <property type="molecule type" value="Genomic_DNA"/>
</dbReference>
<proteinExistence type="predicted"/>
<feature type="transmembrane region" description="Helical" evidence="2">
    <location>
        <begin position="127"/>
        <end position="149"/>
    </location>
</feature>
<feature type="compositionally biased region" description="Low complexity" evidence="1">
    <location>
        <begin position="53"/>
        <end position="70"/>
    </location>
</feature>
<dbReference type="AlphaFoldDB" id="A0AAV6VFX8"/>
<keyword evidence="2" id="KW-0472">Membrane</keyword>
<name>A0AAV6VFX8_9ARAC</name>
<gene>
    <name evidence="3" type="ORF">JTE90_019513</name>
</gene>
<dbReference type="Proteomes" id="UP000827092">
    <property type="component" value="Unassembled WGS sequence"/>
</dbReference>
<reference evidence="3 4" key="1">
    <citation type="journal article" date="2022" name="Nat. Ecol. Evol.">
        <title>A masculinizing supergene underlies an exaggerated male reproductive morph in a spider.</title>
        <authorList>
            <person name="Hendrickx F."/>
            <person name="De Corte Z."/>
            <person name="Sonet G."/>
            <person name="Van Belleghem S.M."/>
            <person name="Kostlbacher S."/>
            <person name="Vangestel C."/>
        </authorList>
    </citation>
    <scope>NUCLEOTIDE SEQUENCE [LARGE SCALE GENOMIC DNA]</scope>
    <source>
        <strain evidence="3">W744_W776</strain>
    </source>
</reference>